<accession>A0A6P1THI3</accession>
<protein>
    <submittedName>
        <fullName evidence="2">Uncharacterized protein</fullName>
    </submittedName>
</protein>
<keyword evidence="1" id="KW-1133">Transmembrane helix</keyword>
<evidence type="ECO:0000313" key="2">
    <source>
        <dbReference type="EMBL" id="QHQ59539.1"/>
    </source>
</evidence>
<evidence type="ECO:0000256" key="1">
    <source>
        <dbReference type="SAM" id="Phobius"/>
    </source>
</evidence>
<sequence>MIYKRRLYIVAIVLAVFFATVMFAFIAQKDQTDDFKGTLVRGYTWEAVI</sequence>
<proteinExistence type="predicted"/>
<organism evidence="2 3">
    <name type="scientific">Anaerocolumna sedimenticola</name>
    <dbReference type="NCBI Taxonomy" id="2696063"/>
    <lineage>
        <taxon>Bacteria</taxon>
        <taxon>Bacillati</taxon>
        <taxon>Bacillota</taxon>
        <taxon>Clostridia</taxon>
        <taxon>Lachnospirales</taxon>
        <taxon>Lachnospiraceae</taxon>
        <taxon>Anaerocolumna</taxon>
    </lineage>
</organism>
<name>A0A6P1THI3_9FIRM</name>
<keyword evidence="1" id="KW-0472">Membrane</keyword>
<dbReference type="KEGG" id="anr:Ana3638_00955"/>
<gene>
    <name evidence="2" type="ORF">Ana3638_00955</name>
</gene>
<reference evidence="2 3" key="1">
    <citation type="submission" date="2020-01" db="EMBL/GenBank/DDBJ databases">
        <title>Genome analysis of Anaerocolumna sp. CBA3638.</title>
        <authorList>
            <person name="Kim J."/>
            <person name="Roh S.W."/>
        </authorList>
    </citation>
    <scope>NUCLEOTIDE SEQUENCE [LARGE SCALE GENOMIC DNA]</scope>
    <source>
        <strain evidence="2 3">CBA3638</strain>
    </source>
</reference>
<dbReference type="AlphaFoldDB" id="A0A6P1THI3"/>
<dbReference type="EMBL" id="CP048000">
    <property type="protein sequence ID" value="QHQ59539.1"/>
    <property type="molecule type" value="Genomic_DNA"/>
</dbReference>
<keyword evidence="1" id="KW-0812">Transmembrane</keyword>
<dbReference type="RefSeq" id="WP_161836208.1">
    <property type="nucleotide sequence ID" value="NZ_CP048000.1"/>
</dbReference>
<feature type="transmembrane region" description="Helical" evidence="1">
    <location>
        <begin position="7"/>
        <end position="27"/>
    </location>
</feature>
<evidence type="ECO:0000313" key="3">
    <source>
        <dbReference type="Proteomes" id="UP000464314"/>
    </source>
</evidence>
<dbReference type="Proteomes" id="UP000464314">
    <property type="component" value="Chromosome"/>
</dbReference>
<keyword evidence="3" id="KW-1185">Reference proteome</keyword>